<sequence>MHIGGLYSSNYLTSNGTITQELIQAFHDKRGSMSEKLGLRTSTMEPSAAVYSHSTVPT</sequence>
<organism evidence="1 2">
    <name type="scientific">Pangasianodon gigas</name>
    <name type="common">Mekong giant catfish</name>
    <name type="synonym">Pangasius gigas</name>
    <dbReference type="NCBI Taxonomy" id="30993"/>
    <lineage>
        <taxon>Eukaryota</taxon>
        <taxon>Metazoa</taxon>
        <taxon>Chordata</taxon>
        <taxon>Craniata</taxon>
        <taxon>Vertebrata</taxon>
        <taxon>Euteleostomi</taxon>
        <taxon>Actinopterygii</taxon>
        <taxon>Neopterygii</taxon>
        <taxon>Teleostei</taxon>
        <taxon>Ostariophysi</taxon>
        <taxon>Siluriformes</taxon>
        <taxon>Pangasiidae</taxon>
        <taxon>Pangasianodon</taxon>
    </lineage>
</organism>
<proteinExistence type="predicted"/>
<evidence type="ECO:0000313" key="2">
    <source>
        <dbReference type="Proteomes" id="UP000829447"/>
    </source>
</evidence>
<evidence type="ECO:0000313" key="1">
    <source>
        <dbReference type="EMBL" id="MCI4375192.1"/>
    </source>
</evidence>
<name>A0ACC5W8L6_PANGG</name>
<keyword evidence="2" id="KW-1185">Reference proteome</keyword>
<comment type="caution">
    <text evidence="1">The sequence shown here is derived from an EMBL/GenBank/DDBJ whole genome shotgun (WGS) entry which is preliminary data.</text>
</comment>
<dbReference type="Proteomes" id="UP000829447">
    <property type="component" value="Linkage Group LG2"/>
</dbReference>
<gene>
    <name evidence="1" type="ORF">PGIGA_G00106440</name>
</gene>
<accession>A0ACC5W8L6</accession>
<protein>
    <submittedName>
        <fullName evidence="1">Uncharacterized protein</fullName>
    </submittedName>
</protein>
<dbReference type="EMBL" id="CM040455">
    <property type="protein sequence ID" value="MCI4375192.1"/>
    <property type="molecule type" value="Genomic_DNA"/>
</dbReference>
<reference evidence="1 2" key="1">
    <citation type="journal article" date="2022" name="bioRxiv">
        <title>An ancient truncated duplication of the anti-Mullerian hormone receptor type 2 gene is a potential conserved master sex determinant in the Pangasiidae catfish family.</title>
        <authorList>
            <person name="Wen M."/>
            <person name="Pan Q."/>
            <person name="Jouanno E."/>
            <person name="Montfort J."/>
            <person name="Zahm M."/>
            <person name="Cabau C."/>
            <person name="Klopp C."/>
            <person name="Iampietro C."/>
            <person name="Roques C."/>
            <person name="Bouchez O."/>
            <person name="Castinel A."/>
            <person name="Donnadieu C."/>
            <person name="Parrinello H."/>
            <person name="Poncet C."/>
            <person name="Belmonte E."/>
            <person name="Gautier V."/>
            <person name="Avarre J.-C."/>
            <person name="Dugue R."/>
            <person name="Gustiano R."/>
            <person name="Ha T.T.T."/>
            <person name="Campet M."/>
            <person name="Sriphairoj K."/>
            <person name="Ribolli J."/>
            <person name="de Almeida F.L."/>
            <person name="Desvignes T."/>
            <person name="Postlethwait J.H."/>
            <person name="Bucao C.F."/>
            <person name="Robinson-Rechavi M."/>
            <person name="Bobe J."/>
            <person name="Herpin A."/>
            <person name="Guiguen Y."/>
        </authorList>
    </citation>
    <scope>NUCLEOTIDE SEQUENCE [LARGE SCALE GENOMIC DNA]</scope>
    <source>
        <strain evidence="1">YG-Dec2019</strain>
    </source>
</reference>